<keyword evidence="2" id="KW-1185">Reference proteome</keyword>
<dbReference type="Pfam" id="PF23805">
    <property type="entry name" value="DUF7180"/>
    <property type="match status" value="1"/>
</dbReference>
<dbReference type="EMBL" id="JQ182736">
    <property type="protein sequence ID" value="AFM76557.1"/>
    <property type="molecule type" value="Genomic_DNA"/>
</dbReference>
<dbReference type="InterPro" id="IPR055604">
    <property type="entry name" value="DUF7180"/>
</dbReference>
<organism evidence="1 2">
    <name type="scientific">Enterobacteria phage vB_EcoS_Rogue1</name>
    <dbReference type="NCBI Taxonomy" id="1147155"/>
    <lineage>
        <taxon>Viruses</taxon>
        <taxon>Duplodnaviria</taxon>
        <taxon>Heunggongvirae</taxon>
        <taxon>Uroviricota</taxon>
        <taxon>Caudoviricetes</taxon>
        <taxon>Drexlerviridae</taxon>
        <taxon>Rogunavirinae</taxon>
        <taxon>Rogunavirus</taxon>
        <taxon>Rogunavirus rogue1</taxon>
    </lineage>
</organism>
<reference evidence="2" key="1">
    <citation type="submission" date="2011-12" db="EMBL/GenBank/DDBJ databases">
        <authorList>
            <person name="Kropinski A.M."/>
            <person name="Lingohr E.J."/>
            <person name="Johnson R.P."/>
        </authorList>
    </citation>
    <scope>NUCLEOTIDE SEQUENCE [LARGE SCALE GENOMIC DNA]</scope>
</reference>
<dbReference type="RefSeq" id="YP_007112207.1">
    <property type="nucleotide sequence ID" value="NC_019718.1"/>
</dbReference>
<name>K7PHF8_9CAUD</name>
<gene>
    <name evidence="1" type="ORF">Rogue1_005</name>
</gene>
<protein>
    <submittedName>
        <fullName evidence="1">Uncharacterized protein</fullName>
    </submittedName>
</protein>
<sequence>MIALSTKREELNMITINLSEEHAAEIKTVLMHCLNRKLFSASESLTEVVTQIRNQEFDDKDDLPWDTDTAWSRYEQVCTALSGCQLASQYK</sequence>
<evidence type="ECO:0000313" key="2">
    <source>
        <dbReference type="Proteomes" id="UP000201874"/>
    </source>
</evidence>
<dbReference type="KEGG" id="vg:14182160"/>
<dbReference type="GeneID" id="14182160"/>
<dbReference type="OrthoDB" id="20966at10239"/>
<dbReference type="Proteomes" id="UP000201874">
    <property type="component" value="Segment"/>
</dbReference>
<accession>K7PHF8</accession>
<proteinExistence type="predicted"/>
<evidence type="ECO:0000313" key="1">
    <source>
        <dbReference type="EMBL" id="AFM76557.1"/>
    </source>
</evidence>